<feature type="transmembrane region" description="Helical" evidence="1">
    <location>
        <begin position="212"/>
        <end position="231"/>
    </location>
</feature>
<dbReference type="AlphaFoldDB" id="A0A171DG38"/>
<keyword evidence="1" id="KW-1133">Transmembrane helix</keyword>
<name>A0A171DG38_9SYNE</name>
<evidence type="ECO:0000256" key="1">
    <source>
        <dbReference type="SAM" id="Phobius"/>
    </source>
</evidence>
<feature type="transmembrane region" description="Helical" evidence="1">
    <location>
        <begin position="53"/>
        <end position="71"/>
    </location>
</feature>
<dbReference type="RefSeq" id="WP_074457109.1">
    <property type="nucleotide sequence ID" value="NZ_FITM01000067.1"/>
</dbReference>
<proteinExistence type="predicted"/>
<organism evidence="2 3">
    <name type="scientific">Candidatus Synechococcus spongiarum</name>
    <dbReference type="NCBI Taxonomy" id="431041"/>
    <lineage>
        <taxon>Bacteria</taxon>
        <taxon>Bacillati</taxon>
        <taxon>Cyanobacteriota</taxon>
        <taxon>Cyanophyceae</taxon>
        <taxon>Synechococcales</taxon>
        <taxon>Synechococcaceae</taxon>
        <taxon>Synechococcus</taxon>
    </lineage>
</organism>
<evidence type="ECO:0000313" key="3">
    <source>
        <dbReference type="Proteomes" id="UP000182631"/>
    </source>
</evidence>
<dbReference type="EMBL" id="FITM01000067">
    <property type="protein sequence ID" value="SAY38662.1"/>
    <property type="molecule type" value="Genomic_DNA"/>
</dbReference>
<evidence type="ECO:0000313" key="2">
    <source>
        <dbReference type="EMBL" id="SAY38662.1"/>
    </source>
</evidence>
<gene>
    <name evidence="2" type="ORF">FLM9_563</name>
</gene>
<keyword evidence="3" id="KW-1185">Reference proteome</keyword>
<keyword evidence="1" id="KW-0812">Transmembrane</keyword>
<dbReference type="OrthoDB" id="9910276at2"/>
<reference evidence="3" key="1">
    <citation type="submission" date="2016-02" db="EMBL/GenBank/DDBJ databases">
        <authorList>
            <person name="liu f."/>
        </authorList>
    </citation>
    <scope>NUCLEOTIDE SEQUENCE [LARGE SCALE GENOMIC DNA]</scope>
</reference>
<sequence length="245" mass="26144">MRWRTLWFPWIGLALTTVLLLKLLAIVVGSPQGEDSGMLLSTLAFTVHDHGPMALLGLLVAAMGLQANTGSLPSKAMTTAQRLTWQLTAALAVLLAALFLGSTILGEVELQQSFAQQQAAIEQEVVQLQEELERIQSPTFLDALAEPGRLEDLQAGLPDLAPDADAEEAVAALEQVVLQDLNELQHVQESHAQQETREVWGARLFSQLPETVLGVGAAVVAGVALSGLAGAENKKTPTKDNQSTD</sequence>
<protein>
    <submittedName>
        <fullName evidence="2">Uncharacterized protein</fullName>
    </submittedName>
</protein>
<accession>A0A171DG38</accession>
<keyword evidence="1" id="KW-0472">Membrane</keyword>
<dbReference type="Proteomes" id="UP000182631">
    <property type="component" value="Unassembled WGS sequence"/>
</dbReference>
<feature type="transmembrane region" description="Helical" evidence="1">
    <location>
        <begin position="83"/>
        <end position="105"/>
    </location>
</feature>